<dbReference type="Pfam" id="PF25137">
    <property type="entry name" value="ADH_Fe_C"/>
    <property type="match status" value="1"/>
</dbReference>
<dbReference type="InterPro" id="IPR034786">
    <property type="entry name" value="MAR"/>
</dbReference>
<dbReference type="GO" id="GO:0004022">
    <property type="term" value="F:alcohol dehydrogenase (NAD+) activity"/>
    <property type="evidence" value="ECO:0007669"/>
    <property type="project" value="TreeGrafter"/>
</dbReference>
<gene>
    <name evidence="6" type="ORF">SAMN05216476_4092</name>
</gene>
<feature type="domain" description="Alcohol dehydrogenase iron-type/glycerol dehydrogenase GldA" evidence="4">
    <location>
        <begin position="21"/>
        <end position="163"/>
    </location>
</feature>
<accession>A0AAX2DFD8</accession>
<protein>
    <submittedName>
        <fullName evidence="6">Alcohol dehydrogenase, class IV</fullName>
    </submittedName>
</protein>
<dbReference type="RefSeq" id="WP_047703529.1">
    <property type="nucleotide sequence ID" value="NZ_CAKKMJ010000011.1"/>
</dbReference>
<organism evidence="6 7">
    <name type="scientific">Pseudomonas mediterranea</name>
    <dbReference type="NCBI Taxonomy" id="183795"/>
    <lineage>
        <taxon>Bacteria</taxon>
        <taxon>Pseudomonadati</taxon>
        <taxon>Pseudomonadota</taxon>
        <taxon>Gammaproteobacteria</taxon>
        <taxon>Pseudomonadales</taxon>
        <taxon>Pseudomonadaceae</taxon>
        <taxon>Pseudomonas</taxon>
    </lineage>
</organism>
<dbReference type="Proteomes" id="UP000183772">
    <property type="component" value="Chromosome I"/>
</dbReference>
<dbReference type="PANTHER" id="PTHR11496">
    <property type="entry name" value="ALCOHOL DEHYDROGENASE"/>
    <property type="match status" value="1"/>
</dbReference>
<dbReference type="EMBL" id="LT629790">
    <property type="protein sequence ID" value="SDU66247.1"/>
    <property type="molecule type" value="Genomic_DNA"/>
</dbReference>
<dbReference type="GO" id="GO:0046872">
    <property type="term" value="F:metal ion binding"/>
    <property type="evidence" value="ECO:0007669"/>
    <property type="project" value="InterPro"/>
</dbReference>
<name>A0AAX2DFD8_9PSED</name>
<keyword evidence="7" id="KW-1185">Reference proteome</keyword>
<comment type="similarity">
    <text evidence="1">Belongs to the iron-containing alcohol dehydrogenase family.</text>
</comment>
<keyword evidence="3" id="KW-0520">NAD</keyword>
<evidence type="ECO:0000259" key="5">
    <source>
        <dbReference type="Pfam" id="PF25137"/>
    </source>
</evidence>
<evidence type="ECO:0000256" key="3">
    <source>
        <dbReference type="ARBA" id="ARBA00023027"/>
    </source>
</evidence>
<dbReference type="Pfam" id="PF00465">
    <property type="entry name" value="Fe-ADH"/>
    <property type="match status" value="1"/>
</dbReference>
<dbReference type="Gene3D" id="1.20.1090.10">
    <property type="entry name" value="Dehydroquinate synthase-like - alpha domain"/>
    <property type="match status" value="1"/>
</dbReference>
<evidence type="ECO:0000259" key="4">
    <source>
        <dbReference type="Pfam" id="PF00465"/>
    </source>
</evidence>
<dbReference type="AlphaFoldDB" id="A0AAX2DFD8"/>
<dbReference type="Gene3D" id="3.40.50.1970">
    <property type="match status" value="1"/>
</dbReference>
<dbReference type="CDD" id="cd08177">
    <property type="entry name" value="MAR"/>
    <property type="match status" value="1"/>
</dbReference>
<dbReference type="InterPro" id="IPR056798">
    <property type="entry name" value="ADH_Fe_C"/>
</dbReference>
<dbReference type="GeneID" id="76214146"/>
<sequence>MKSAPTHPDVLHPFTFNTTTPRVIFGAGALENLPDEVEKLGLKRVVIVSTSRQREFAENLASNLGSHASAIFSNATMHTPTHVTDEAMQLVTLHQIDGIVAVGGGSTTGLAKAIALRTGLPQIVAPTTYAGSEMTAIIGETQNGLKVTKSDPRILPRVVIYDPDLTLDLPLQTSLTSAMNAIAHAVEALYAHDRNPVISLIAEEGIRALANALPILMKNGKDHASRTQALYGAWLCGIALGSVGMAIHHKLCHTLGGTFNLPHAETHTILLPHAAAFNSADAPEAMRQIARALGSEHAATGLYDLAHNLGANMALRDLGMPESGIDVAADLAMKNAYSNPRPLDRESVRKIIADAWSGYRP</sequence>
<evidence type="ECO:0000313" key="6">
    <source>
        <dbReference type="EMBL" id="SDU66247.1"/>
    </source>
</evidence>
<evidence type="ECO:0000313" key="7">
    <source>
        <dbReference type="Proteomes" id="UP000183772"/>
    </source>
</evidence>
<evidence type="ECO:0000256" key="2">
    <source>
        <dbReference type="ARBA" id="ARBA00023002"/>
    </source>
</evidence>
<dbReference type="InterPro" id="IPR039697">
    <property type="entry name" value="Alcohol_dehydrogenase_Fe"/>
</dbReference>
<evidence type="ECO:0000256" key="1">
    <source>
        <dbReference type="ARBA" id="ARBA00007358"/>
    </source>
</evidence>
<keyword evidence="2" id="KW-0560">Oxidoreductase</keyword>
<dbReference type="SUPFAM" id="SSF56796">
    <property type="entry name" value="Dehydroquinate synthase-like"/>
    <property type="match status" value="1"/>
</dbReference>
<dbReference type="InterPro" id="IPR001670">
    <property type="entry name" value="ADH_Fe/GldA"/>
</dbReference>
<feature type="domain" description="Fe-containing alcohol dehydrogenase-like C-terminal" evidence="5">
    <location>
        <begin position="176"/>
        <end position="356"/>
    </location>
</feature>
<dbReference type="PANTHER" id="PTHR11496:SF102">
    <property type="entry name" value="ALCOHOL DEHYDROGENASE 4"/>
    <property type="match status" value="1"/>
</dbReference>
<reference evidence="6 7" key="1">
    <citation type="submission" date="2016-10" db="EMBL/GenBank/DDBJ databases">
        <authorList>
            <person name="Varghese N."/>
            <person name="Submissions S."/>
        </authorList>
    </citation>
    <scope>NUCLEOTIDE SEQUENCE [LARGE SCALE GENOMIC DNA]</scope>
    <source>
        <strain evidence="6 7">DSM 16733</strain>
    </source>
</reference>
<dbReference type="GO" id="GO:0018506">
    <property type="term" value="F:maleylacetate reductase activity"/>
    <property type="evidence" value="ECO:0007669"/>
    <property type="project" value="InterPro"/>
</dbReference>
<proteinExistence type="inferred from homology"/>